<keyword evidence="3" id="KW-0548">Nucleotidyltransferase</keyword>
<protein>
    <submittedName>
        <fullName evidence="3">Reverse transcriptase domain-containing protein</fullName>
    </submittedName>
</protein>
<organism evidence="3 4">
    <name type="scientific">Tanacetum coccineum</name>
    <dbReference type="NCBI Taxonomy" id="301880"/>
    <lineage>
        <taxon>Eukaryota</taxon>
        <taxon>Viridiplantae</taxon>
        <taxon>Streptophyta</taxon>
        <taxon>Embryophyta</taxon>
        <taxon>Tracheophyta</taxon>
        <taxon>Spermatophyta</taxon>
        <taxon>Magnoliopsida</taxon>
        <taxon>eudicotyledons</taxon>
        <taxon>Gunneridae</taxon>
        <taxon>Pentapetalae</taxon>
        <taxon>asterids</taxon>
        <taxon>campanulids</taxon>
        <taxon>Asterales</taxon>
        <taxon>Asteraceae</taxon>
        <taxon>Asteroideae</taxon>
        <taxon>Anthemideae</taxon>
        <taxon>Anthemidinae</taxon>
        <taxon>Tanacetum</taxon>
    </lineage>
</organism>
<proteinExistence type="predicted"/>
<feature type="region of interest" description="Disordered" evidence="2">
    <location>
        <begin position="914"/>
        <end position="934"/>
    </location>
</feature>
<evidence type="ECO:0000256" key="1">
    <source>
        <dbReference type="SAM" id="Coils"/>
    </source>
</evidence>
<feature type="compositionally biased region" description="Acidic residues" evidence="2">
    <location>
        <begin position="458"/>
        <end position="470"/>
    </location>
</feature>
<feature type="compositionally biased region" description="Basic and acidic residues" evidence="2">
    <location>
        <begin position="334"/>
        <end position="378"/>
    </location>
</feature>
<feature type="compositionally biased region" description="Polar residues" evidence="2">
    <location>
        <begin position="208"/>
        <end position="217"/>
    </location>
</feature>
<feature type="compositionally biased region" description="Polar residues" evidence="2">
    <location>
        <begin position="1328"/>
        <end position="1344"/>
    </location>
</feature>
<sequence>MNVSPIPTSKINSIHPSTLILGDPKSAVQTRSKLTKSSGAHAFDKYVAEILKKFNFVSVKTASTPIETQKHLVKDEEASDMDVSGHSKDLPNLNNVKRILDSDYAGANLDRKSTTGGCQFLGRRLISWQCKKQTIVATSTTEAEYVAAINYANCWGKFLLDSKIKRKVTPLFASMLVQPTKDEGATLERPSEPQPTPSPPYPKDSSRNHGGQSSSDRSFFENEGDMTLQSVYDLCISLCSQVIDQAKQIKHLKAHIKNLKKQAKPVIAHHKAWGRKPAKAEPSVHKDPAFDELVDDTLDYIETEDTQDVGRTRKVVSEEKETAGNGVSTEDAVSTDKEKVSTDRSKVSTDRSKVSTDKVKVSTDRPDEGTDDQTEGRSDTPTTPTPTPTTFGDDETIAQVLLNMSQAKAVSREKEKGVELKDVEETERPRPTSTRSLLTLKPLPKIDPKDKGKKKIEEEDESDTESEGIPEAEKKFKQLARDEEMARKVQEDWEAEEEVKKLAEEEAIKTALSNEYDFIQARIEADRLLALRLQDEEREQFTVEERAKFLHDTIAAQRRFLAEQRAIAIRNKPPTRTQLRNQMMTYLKHVGNKKHSDLKNKTFEDIQALYEKVKRFDESFTAVGSTEDERRIKEMNEGVKDPDQKSLKKRVVEETLKKEDTTKVPAKVDVTEQGTKKRKGGHIKMLARKRKRPQSDVDSDDEHIKCLKIVTFEGTMDSEIMERKSVIARLNKVSSPDGDYLVIYRANGNFRAFNCLLEVLHIFDRQDLFHLYDLVMEQYSEITLEGIELILWGDLKIMMESSQEENDQSDFWDDQQDWEIVTWRLYEACGVYILELKDGTVIHIWKAKDVDEDGKCLKIRSRCVKVFGYILQELKKINLKKHEVKQVQQSCLGEDCWELYIPDLVPLVWDSHEDPKEDEFEEEEDPQEEKDDMEIDIEEDENELELTYPYEEVDPLNLVISYFEDEDPEEDEFKEEEDPQEDEDDMEIDIEEDENEPELTYPYEEVDPLNPPPPASEYEPDDEIKVENPIEHEDETIPVSVYGVGESYIVAIPREDGDRLLPSFMRRDIESLFVRMVNFSRRLCGRETVHKLVEKKRKAKDKFYGKLILDLGNEVSSSMEQGTTAMEKLVEKLGNVEEKAECKKLKKELEEARLSNTFLCMQNERVKRDLYWTRVRAHEFYQEMICRGFVFKERPDETINVSIEDEKSPSQEKVRNDASGSRPVRVHETALAIHECTFDGFMKCNTTVFQGKKVRFVAATLEGPTLTWWNSKIATLGLMDNIKGEVTSSKPADLNEAVRMAHKLMKQKSQARNERILEAKKQKWEIFQSGNTSGKGNQRDNSSGGEYEDKDEDFEDIRRSPYNDKDTEDTEDILKCLKDIICSYLLIYKDLTNLELKRSYQLVSEQVALDI</sequence>
<dbReference type="EMBL" id="BQNB010015161">
    <property type="protein sequence ID" value="GJT36708.1"/>
    <property type="molecule type" value="Genomic_DNA"/>
</dbReference>
<dbReference type="CDD" id="cd09272">
    <property type="entry name" value="RNase_HI_RT_Ty1"/>
    <property type="match status" value="1"/>
</dbReference>
<accession>A0ABQ5DDP5</accession>
<feature type="compositionally biased region" description="Basic and acidic residues" evidence="2">
    <location>
        <begin position="182"/>
        <end position="191"/>
    </location>
</feature>
<feature type="region of interest" description="Disordered" evidence="2">
    <location>
        <begin position="1000"/>
        <end position="1021"/>
    </location>
</feature>
<name>A0ABQ5DDP5_9ASTR</name>
<evidence type="ECO:0000256" key="2">
    <source>
        <dbReference type="SAM" id="MobiDB-lite"/>
    </source>
</evidence>
<keyword evidence="1" id="KW-0175">Coiled coil</keyword>
<keyword evidence="4" id="KW-1185">Reference proteome</keyword>
<feature type="compositionally biased region" description="Acidic residues" evidence="2">
    <location>
        <begin position="1346"/>
        <end position="1355"/>
    </location>
</feature>
<evidence type="ECO:0000313" key="3">
    <source>
        <dbReference type="EMBL" id="GJT36708.1"/>
    </source>
</evidence>
<gene>
    <name evidence="3" type="ORF">Tco_0927127</name>
</gene>
<feature type="region of interest" description="Disordered" evidence="2">
    <location>
        <begin position="1328"/>
        <end position="1368"/>
    </location>
</feature>
<feature type="region of interest" description="Disordered" evidence="2">
    <location>
        <begin position="302"/>
        <end position="473"/>
    </location>
</feature>
<evidence type="ECO:0000313" key="4">
    <source>
        <dbReference type="Proteomes" id="UP001151760"/>
    </source>
</evidence>
<feature type="coiled-coil region" evidence="1">
    <location>
        <begin position="1126"/>
        <end position="1155"/>
    </location>
</feature>
<feature type="region of interest" description="Disordered" evidence="2">
    <location>
        <begin position="967"/>
        <end position="987"/>
    </location>
</feature>
<reference evidence="3" key="1">
    <citation type="journal article" date="2022" name="Int. J. Mol. Sci.">
        <title>Draft Genome of Tanacetum Coccineum: Genomic Comparison of Closely Related Tanacetum-Family Plants.</title>
        <authorList>
            <person name="Yamashiro T."/>
            <person name="Shiraishi A."/>
            <person name="Nakayama K."/>
            <person name="Satake H."/>
        </authorList>
    </citation>
    <scope>NUCLEOTIDE SEQUENCE</scope>
</reference>
<keyword evidence="3" id="KW-0695">RNA-directed DNA polymerase</keyword>
<feature type="compositionally biased region" description="Basic and acidic residues" evidence="2">
    <location>
        <begin position="1356"/>
        <end position="1365"/>
    </location>
</feature>
<keyword evidence="3" id="KW-0808">Transferase</keyword>
<feature type="compositionally biased region" description="Basic and acidic residues" evidence="2">
    <location>
        <begin position="410"/>
        <end position="430"/>
    </location>
</feature>
<feature type="coiled-coil region" evidence="1">
    <location>
        <begin position="486"/>
        <end position="515"/>
    </location>
</feature>
<reference evidence="3" key="2">
    <citation type="submission" date="2022-01" db="EMBL/GenBank/DDBJ databases">
        <authorList>
            <person name="Yamashiro T."/>
            <person name="Shiraishi A."/>
            <person name="Satake H."/>
            <person name="Nakayama K."/>
        </authorList>
    </citation>
    <scope>NUCLEOTIDE SEQUENCE</scope>
</reference>
<feature type="compositionally biased region" description="Pro residues" evidence="2">
    <location>
        <begin position="192"/>
        <end position="202"/>
    </location>
</feature>
<comment type="caution">
    <text evidence="3">The sequence shown here is derived from an EMBL/GenBank/DDBJ whole genome shotgun (WGS) entry which is preliminary data.</text>
</comment>
<dbReference type="Proteomes" id="UP001151760">
    <property type="component" value="Unassembled WGS sequence"/>
</dbReference>
<feature type="compositionally biased region" description="Basic and acidic residues" evidence="2">
    <location>
        <begin position="308"/>
        <end position="322"/>
    </location>
</feature>
<dbReference type="PANTHER" id="PTHR11439">
    <property type="entry name" value="GAG-POL-RELATED RETROTRANSPOSON"/>
    <property type="match status" value="1"/>
</dbReference>
<dbReference type="PANTHER" id="PTHR11439:SF509">
    <property type="entry name" value="RNA-DIRECTED DNA POLYMERASE"/>
    <property type="match status" value="1"/>
</dbReference>
<dbReference type="GO" id="GO:0003964">
    <property type="term" value="F:RNA-directed DNA polymerase activity"/>
    <property type="evidence" value="ECO:0007669"/>
    <property type="project" value="UniProtKB-KW"/>
</dbReference>
<feature type="region of interest" description="Disordered" evidence="2">
    <location>
        <begin position="182"/>
        <end position="220"/>
    </location>
</feature>
<feature type="compositionally biased region" description="Acidic residues" evidence="2">
    <location>
        <begin position="916"/>
        <end position="934"/>
    </location>
</feature>